<comment type="caution">
    <text evidence="2">The sequence shown here is derived from an EMBL/GenBank/DDBJ whole genome shotgun (WGS) entry which is preliminary data.</text>
</comment>
<keyword evidence="3" id="KW-1185">Reference proteome</keyword>
<dbReference type="RefSeq" id="WP_106318885.1">
    <property type="nucleotide sequence ID" value="NZ_BOMO01000030.1"/>
</dbReference>
<organism evidence="2 3">
    <name type="scientific">Actinoplanes italicus</name>
    <dbReference type="NCBI Taxonomy" id="113567"/>
    <lineage>
        <taxon>Bacteria</taxon>
        <taxon>Bacillati</taxon>
        <taxon>Actinomycetota</taxon>
        <taxon>Actinomycetes</taxon>
        <taxon>Micromonosporales</taxon>
        <taxon>Micromonosporaceae</taxon>
        <taxon>Actinoplanes</taxon>
    </lineage>
</organism>
<dbReference type="Proteomes" id="UP000239415">
    <property type="component" value="Unassembled WGS sequence"/>
</dbReference>
<dbReference type="GO" id="GO:0003824">
    <property type="term" value="F:catalytic activity"/>
    <property type="evidence" value="ECO:0007669"/>
    <property type="project" value="UniProtKB-ARBA"/>
</dbReference>
<dbReference type="EMBL" id="PVMZ01000005">
    <property type="protein sequence ID" value="PRX22195.1"/>
    <property type="molecule type" value="Genomic_DNA"/>
</dbReference>
<evidence type="ECO:0000313" key="3">
    <source>
        <dbReference type="Proteomes" id="UP000239415"/>
    </source>
</evidence>
<evidence type="ECO:0000313" key="2">
    <source>
        <dbReference type="EMBL" id="PRX22195.1"/>
    </source>
</evidence>
<sequence>MKPIVLVHGFWVTPRSWENWIAHYEAKGHRVIAPAYPGFEVEVEALNADPSPIVNVTVPQIIAHLEDVIKALPEAPIIMGHSAGGAFTQILLDHGYGAAGVALNSAPTEGVRVVPLSQVKSTFPVLKSPGNRHRAVPLSLEEWTYAFTNTFTPEESRALWERYAIPANGGILWGSVLANFQPGHQDTWVDYRNDDRAPLLFVSGSEDHIMPPAIQESNARHYKSDTITERREYEGYAHLLPAQKGWEQIADEVLDWALRHAR</sequence>
<dbReference type="Pfam" id="PF12697">
    <property type="entry name" value="Abhydrolase_6"/>
    <property type="match status" value="1"/>
</dbReference>
<evidence type="ECO:0000259" key="1">
    <source>
        <dbReference type="Pfam" id="PF12697"/>
    </source>
</evidence>
<proteinExistence type="predicted"/>
<protein>
    <submittedName>
        <fullName evidence="2">Pimeloyl-ACP methyl ester carboxylesterase</fullName>
    </submittedName>
</protein>
<name>A0A2T0KFP2_9ACTN</name>
<dbReference type="OrthoDB" id="3810256at2"/>
<dbReference type="InterPro" id="IPR000073">
    <property type="entry name" value="AB_hydrolase_1"/>
</dbReference>
<dbReference type="InterPro" id="IPR050228">
    <property type="entry name" value="Carboxylesterase_BioH"/>
</dbReference>
<dbReference type="InterPro" id="IPR029058">
    <property type="entry name" value="AB_hydrolase_fold"/>
</dbReference>
<feature type="domain" description="AB hydrolase-1" evidence="1">
    <location>
        <begin position="4"/>
        <end position="250"/>
    </location>
</feature>
<accession>A0A2T0KFP2</accession>
<gene>
    <name evidence="2" type="ORF">CLV67_105372</name>
</gene>
<dbReference type="SUPFAM" id="SSF53474">
    <property type="entry name" value="alpha/beta-Hydrolases"/>
    <property type="match status" value="1"/>
</dbReference>
<reference evidence="2 3" key="1">
    <citation type="submission" date="2018-03" db="EMBL/GenBank/DDBJ databases">
        <title>Genomic Encyclopedia of Archaeal and Bacterial Type Strains, Phase II (KMG-II): from individual species to whole genera.</title>
        <authorList>
            <person name="Goeker M."/>
        </authorList>
    </citation>
    <scope>NUCLEOTIDE SEQUENCE [LARGE SCALE GENOMIC DNA]</scope>
    <source>
        <strain evidence="2 3">DSM 43146</strain>
    </source>
</reference>
<dbReference type="AlphaFoldDB" id="A0A2T0KFP2"/>
<dbReference type="Gene3D" id="3.40.50.1820">
    <property type="entry name" value="alpha/beta hydrolase"/>
    <property type="match status" value="1"/>
</dbReference>
<dbReference type="PANTHER" id="PTHR43194:SF5">
    <property type="entry name" value="PIMELOYL-[ACYL-CARRIER PROTEIN] METHYL ESTER ESTERASE"/>
    <property type="match status" value="1"/>
</dbReference>
<dbReference type="PANTHER" id="PTHR43194">
    <property type="entry name" value="HYDROLASE ALPHA/BETA FOLD FAMILY"/>
    <property type="match status" value="1"/>
</dbReference>